<organism evidence="1 2">
    <name type="scientific">Candidatus Scatomorpha pullistercoris</name>
    <dbReference type="NCBI Taxonomy" id="2840929"/>
    <lineage>
        <taxon>Bacteria</taxon>
        <taxon>Bacillati</taxon>
        <taxon>Bacillota</taxon>
        <taxon>Clostridia</taxon>
        <taxon>Eubacteriales</taxon>
        <taxon>Candidatus Scatomorpha</taxon>
    </lineage>
</organism>
<gene>
    <name evidence="1" type="ORF">IAD42_04135</name>
</gene>
<name>A0A9D1G5P0_9FIRM</name>
<reference evidence="1" key="1">
    <citation type="submission" date="2020-10" db="EMBL/GenBank/DDBJ databases">
        <authorList>
            <person name="Gilroy R."/>
        </authorList>
    </citation>
    <scope>NUCLEOTIDE SEQUENCE</scope>
    <source>
        <strain evidence="1">ChiHecec3B27-6122</strain>
    </source>
</reference>
<reference evidence="1" key="2">
    <citation type="journal article" date="2021" name="PeerJ">
        <title>Extensive microbial diversity within the chicken gut microbiome revealed by metagenomics and culture.</title>
        <authorList>
            <person name="Gilroy R."/>
            <person name="Ravi A."/>
            <person name="Getino M."/>
            <person name="Pursley I."/>
            <person name="Horton D.L."/>
            <person name="Alikhan N.F."/>
            <person name="Baker D."/>
            <person name="Gharbi K."/>
            <person name="Hall N."/>
            <person name="Watson M."/>
            <person name="Adriaenssens E.M."/>
            <person name="Foster-Nyarko E."/>
            <person name="Jarju S."/>
            <person name="Secka A."/>
            <person name="Antonio M."/>
            <person name="Oren A."/>
            <person name="Chaudhuri R.R."/>
            <person name="La Ragione R."/>
            <person name="Hildebrand F."/>
            <person name="Pallen M.J."/>
        </authorList>
    </citation>
    <scope>NUCLEOTIDE SEQUENCE</scope>
    <source>
        <strain evidence="1">ChiHecec3B27-6122</strain>
    </source>
</reference>
<proteinExistence type="predicted"/>
<dbReference type="AlphaFoldDB" id="A0A9D1G5P0"/>
<evidence type="ECO:0000313" key="1">
    <source>
        <dbReference type="EMBL" id="HIS97144.1"/>
    </source>
</evidence>
<sequence length="135" mass="14961">MTTVESVFKAAMVLMDELSSTGEARTSDTKEYELRAPSILNALTAELRTLMGETADWLPAEGMDDSLPVDTNYGLAAMPYGLAANLLVDENPSAASFFQQRYEELRAVYLARRRADIDDIEMLYGGIGHGEFARW</sequence>
<comment type="caution">
    <text evidence="1">The sequence shown here is derived from an EMBL/GenBank/DDBJ whole genome shotgun (WGS) entry which is preliminary data.</text>
</comment>
<dbReference type="EMBL" id="DVJS01000099">
    <property type="protein sequence ID" value="HIS97144.1"/>
    <property type="molecule type" value="Genomic_DNA"/>
</dbReference>
<evidence type="ECO:0000313" key="2">
    <source>
        <dbReference type="Proteomes" id="UP000886876"/>
    </source>
</evidence>
<dbReference type="Proteomes" id="UP000886876">
    <property type="component" value="Unassembled WGS sequence"/>
</dbReference>
<accession>A0A9D1G5P0</accession>
<protein>
    <submittedName>
        <fullName evidence="1">Uncharacterized protein</fullName>
    </submittedName>
</protein>